<feature type="region of interest" description="Disordered" evidence="1">
    <location>
        <begin position="66"/>
        <end position="92"/>
    </location>
</feature>
<keyword evidence="3" id="KW-1185">Reference proteome</keyword>
<protein>
    <submittedName>
        <fullName evidence="2">Uncharacterized protein</fullName>
    </submittedName>
</protein>
<dbReference type="AlphaFoldDB" id="A0AAD6VBE1"/>
<proteinExistence type="predicted"/>
<dbReference type="PANTHER" id="PTHR35871:SF1">
    <property type="entry name" value="CXC1-LIKE CYSTEINE CLUSTER ASSOCIATED WITH KDZ TRANSPOSASES DOMAIN-CONTAINING PROTEIN"/>
    <property type="match status" value="1"/>
</dbReference>
<reference evidence="2" key="1">
    <citation type="submission" date="2023-03" db="EMBL/GenBank/DDBJ databases">
        <title>Massive genome expansion in bonnet fungi (Mycena s.s.) driven by repeated elements and novel gene families across ecological guilds.</title>
        <authorList>
            <consortium name="Lawrence Berkeley National Laboratory"/>
            <person name="Harder C.B."/>
            <person name="Miyauchi S."/>
            <person name="Viragh M."/>
            <person name="Kuo A."/>
            <person name="Thoen E."/>
            <person name="Andreopoulos B."/>
            <person name="Lu D."/>
            <person name="Skrede I."/>
            <person name="Drula E."/>
            <person name="Henrissat B."/>
            <person name="Morin E."/>
            <person name="Kohler A."/>
            <person name="Barry K."/>
            <person name="LaButti K."/>
            <person name="Morin E."/>
            <person name="Salamov A."/>
            <person name="Lipzen A."/>
            <person name="Mereny Z."/>
            <person name="Hegedus B."/>
            <person name="Baldrian P."/>
            <person name="Stursova M."/>
            <person name="Weitz H."/>
            <person name="Taylor A."/>
            <person name="Grigoriev I.V."/>
            <person name="Nagy L.G."/>
            <person name="Martin F."/>
            <person name="Kauserud H."/>
        </authorList>
    </citation>
    <scope>NUCLEOTIDE SEQUENCE</scope>
    <source>
        <strain evidence="2">9144</strain>
    </source>
</reference>
<dbReference type="Proteomes" id="UP001219525">
    <property type="component" value="Unassembled WGS sequence"/>
</dbReference>
<dbReference type="EMBL" id="JARJCW010000046">
    <property type="protein sequence ID" value="KAJ7204810.1"/>
    <property type="molecule type" value="Genomic_DNA"/>
</dbReference>
<organism evidence="2 3">
    <name type="scientific">Mycena pura</name>
    <dbReference type="NCBI Taxonomy" id="153505"/>
    <lineage>
        <taxon>Eukaryota</taxon>
        <taxon>Fungi</taxon>
        <taxon>Dikarya</taxon>
        <taxon>Basidiomycota</taxon>
        <taxon>Agaricomycotina</taxon>
        <taxon>Agaricomycetes</taxon>
        <taxon>Agaricomycetidae</taxon>
        <taxon>Agaricales</taxon>
        <taxon>Marasmiineae</taxon>
        <taxon>Mycenaceae</taxon>
        <taxon>Mycena</taxon>
    </lineage>
</organism>
<evidence type="ECO:0000313" key="2">
    <source>
        <dbReference type="EMBL" id="KAJ7204810.1"/>
    </source>
</evidence>
<evidence type="ECO:0000256" key="1">
    <source>
        <dbReference type="SAM" id="MobiDB-lite"/>
    </source>
</evidence>
<evidence type="ECO:0000313" key="3">
    <source>
        <dbReference type="Proteomes" id="UP001219525"/>
    </source>
</evidence>
<comment type="caution">
    <text evidence="2">The sequence shown here is derived from an EMBL/GenBank/DDBJ whole genome shotgun (WGS) entry which is preliminary data.</text>
</comment>
<dbReference type="PANTHER" id="PTHR35871">
    <property type="entry name" value="EXPRESSED PROTEIN"/>
    <property type="match status" value="1"/>
</dbReference>
<accession>A0AAD6VBE1</accession>
<sequence length="281" mass="32031">MAPAPTSDSESDAGYSTGDSEDEKKIHQLSLAAIEDTFRNFEAKIKKYRKTHLSPRALTAMTLEKGAQRMSGKLPENNQGKGARHKTHFDDPDVKPRLQAFARGLVPENEGGFKGRIAPDKLQHYVNEHLFPELKIDDTIGVMTATAWLKKLGYHLRRYQKGIYYDGHERPDVVQKRNEFIKDVFACLNNTYQYKDEKLDEAGTSHRKTGPSNSQEILPTLKAGDTIYYPIFHDGSTIHANDQSHFVWETDDQHELRQKSHGRLIHISDFIISSLTYTFAK</sequence>
<feature type="region of interest" description="Disordered" evidence="1">
    <location>
        <begin position="1"/>
        <end position="24"/>
    </location>
</feature>
<name>A0AAD6VBE1_9AGAR</name>
<gene>
    <name evidence="2" type="ORF">GGX14DRAFT_569389</name>
</gene>